<organism evidence="2 3">
    <name type="scientific">Adhaeribacter rhizoryzae</name>
    <dbReference type="NCBI Taxonomy" id="2607907"/>
    <lineage>
        <taxon>Bacteria</taxon>
        <taxon>Pseudomonadati</taxon>
        <taxon>Bacteroidota</taxon>
        <taxon>Cytophagia</taxon>
        <taxon>Cytophagales</taxon>
        <taxon>Hymenobacteraceae</taxon>
        <taxon>Adhaeribacter</taxon>
    </lineage>
</organism>
<accession>A0A5M6D3C9</accession>
<dbReference type="AlphaFoldDB" id="A0A5M6D3C9"/>
<evidence type="ECO:0000313" key="3">
    <source>
        <dbReference type="Proteomes" id="UP000323426"/>
    </source>
</evidence>
<dbReference type="Pfam" id="PF11888">
    <property type="entry name" value="DUF3408"/>
    <property type="match status" value="1"/>
</dbReference>
<feature type="region of interest" description="Disordered" evidence="1">
    <location>
        <begin position="24"/>
        <end position="125"/>
    </location>
</feature>
<evidence type="ECO:0000256" key="1">
    <source>
        <dbReference type="SAM" id="MobiDB-lite"/>
    </source>
</evidence>
<name>A0A5M6D3C9_9BACT</name>
<dbReference type="InterPro" id="IPR021823">
    <property type="entry name" value="DUF3408"/>
</dbReference>
<reference evidence="2 3" key="1">
    <citation type="submission" date="2019-09" db="EMBL/GenBank/DDBJ databases">
        <title>Genome sequence and assembly of Adhaeribacter sp.</title>
        <authorList>
            <person name="Chhetri G."/>
        </authorList>
    </citation>
    <scope>NUCLEOTIDE SEQUENCE [LARGE SCALE GENOMIC DNA]</scope>
    <source>
        <strain evidence="2 3">DK36</strain>
    </source>
</reference>
<comment type="caution">
    <text evidence="2">The sequence shown here is derived from an EMBL/GenBank/DDBJ whole genome shotgun (WGS) entry which is preliminary data.</text>
</comment>
<dbReference type="EMBL" id="VWSF01000019">
    <property type="protein sequence ID" value="KAA5541991.1"/>
    <property type="molecule type" value="Genomic_DNA"/>
</dbReference>
<gene>
    <name evidence="2" type="ORF">F0145_19585</name>
</gene>
<evidence type="ECO:0000313" key="2">
    <source>
        <dbReference type="EMBL" id="KAA5541991.1"/>
    </source>
</evidence>
<protein>
    <submittedName>
        <fullName evidence="2">DUF3408 domain-containing protein</fullName>
    </submittedName>
</protein>
<dbReference type="Proteomes" id="UP000323426">
    <property type="component" value="Unassembled WGS sequence"/>
</dbReference>
<feature type="compositionally biased region" description="Basic and acidic residues" evidence="1">
    <location>
        <begin position="72"/>
        <end position="82"/>
    </location>
</feature>
<dbReference type="RefSeq" id="WP_150091136.1">
    <property type="nucleotide sequence ID" value="NZ_VWSF01000019.1"/>
</dbReference>
<keyword evidence="3" id="KW-1185">Reference proteome</keyword>
<sequence>MAKNNKKKFNDDTPFDESLLIGSLSGFNSNFTSNKNNSPDMARGGEGQAETAAAEPKSGPEDLELLDSAAGKAKESKGENKEQVPVPDLDTAISPGAVTPEIKPNLKPGSKPKSGKGWEHSRFLTPTSGRKEETVYISADLKKRIRAVLLYSGLNSIAMADYLENILVEHFERYGTDIEELRRKFME</sequence>
<feature type="compositionally biased region" description="Low complexity" evidence="1">
    <location>
        <begin position="25"/>
        <end position="38"/>
    </location>
</feature>
<proteinExistence type="predicted"/>